<sequence>MKPWTWVLVAAVAGLEVRAHQHTSEERSEHGILSRGFHQSLPSEAVLPLPTVKVVLNNHFRRASTDFATRTSKNVPLPLPLTRVPSSPPSPVPTPLDLSISKSLSPPCMVYLTSLVSSLTFLSCLPFSLLLTTSSTYASLVSQALSQGNYTSLNDLVSYTSSPQPGSEQCEAYMLGVMSALSSKSNCGVDLSNKSPVALKAKLGVGNYKVMKEAEALVNSDTGVYCYLEALASERPDDLYLWGLPGGISLPSSSKPSCSKCSGLLLNTYGAHLSNTQTLNSTVISTAVSRVNEECGRNFVTLAATTRMSAGTRTTTSNDIAISIACLVGLLWFFQ</sequence>
<accession>A0AAJ8M1T4</accession>
<dbReference type="AlphaFoldDB" id="A0AAJ8M1T4"/>
<feature type="chain" id="PRO_5042602989" description="DUF7729 domain-containing protein" evidence="1">
    <location>
        <begin position="20"/>
        <end position="335"/>
    </location>
</feature>
<feature type="domain" description="DUF7729" evidence="2">
    <location>
        <begin position="91"/>
        <end position="301"/>
    </location>
</feature>
<dbReference type="GeneID" id="91087828"/>
<name>A0AAJ8M1T4_9TREE</name>
<reference evidence="3" key="1">
    <citation type="submission" date="2016-06" db="EMBL/GenBank/DDBJ databases">
        <authorList>
            <person name="Cuomo C."/>
            <person name="Litvintseva A."/>
            <person name="Heitman J."/>
            <person name="Chen Y."/>
            <person name="Sun S."/>
            <person name="Springer D."/>
            <person name="Dromer F."/>
            <person name="Young S."/>
            <person name="Zeng Q."/>
            <person name="Chapman S."/>
            <person name="Gujja S."/>
            <person name="Saif S."/>
            <person name="Birren B."/>
        </authorList>
    </citation>
    <scope>NUCLEOTIDE SEQUENCE</scope>
    <source>
        <strain evidence="3">CBS 7841</strain>
    </source>
</reference>
<evidence type="ECO:0000313" key="4">
    <source>
        <dbReference type="Proteomes" id="UP000094043"/>
    </source>
</evidence>
<dbReference type="KEGG" id="cdep:91087828"/>
<protein>
    <recommendedName>
        <fullName evidence="2">DUF7729 domain-containing protein</fullName>
    </recommendedName>
</protein>
<evidence type="ECO:0000313" key="3">
    <source>
        <dbReference type="EMBL" id="WVN88408.1"/>
    </source>
</evidence>
<dbReference type="PANTHER" id="PTHR39460:SF1">
    <property type="entry name" value="C6 TRANSCRIPTION FACTOR"/>
    <property type="match status" value="1"/>
</dbReference>
<gene>
    <name evidence="3" type="ORF">L203_103617</name>
</gene>
<reference evidence="3" key="3">
    <citation type="submission" date="2024-01" db="EMBL/GenBank/DDBJ databases">
        <authorList>
            <person name="Coelho M.A."/>
            <person name="David-Palma M."/>
            <person name="Shea T."/>
            <person name="Sun S."/>
            <person name="Cuomo C.A."/>
            <person name="Heitman J."/>
        </authorList>
    </citation>
    <scope>NUCLEOTIDE SEQUENCE</scope>
    <source>
        <strain evidence="3">CBS 7841</strain>
    </source>
</reference>
<dbReference type="Proteomes" id="UP000094043">
    <property type="component" value="Chromosome 4"/>
</dbReference>
<reference evidence="3" key="2">
    <citation type="journal article" date="2022" name="Elife">
        <title>Obligate sexual reproduction of a homothallic fungus closely related to the Cryptococcus pathogenic species complex.</title>
        <authorList>
            <person name="Passer A.R."/>
            <person name="Clancey S.A."/>
            <person name="Shea T."/>
            <person name="David-Palma M."/>
            <person name="Averette A.F."/>
            <person name="Boekhout T."/>
            <person name="Porcel B.M."/>
            <person name="Nowrousian M."/>
            <person name="Cuomo C.A."/>
            <person name="Sun S."/>
            <person name="Heitman J."/>
            <person name="Coelho M.A."/>
        </authorList>
    </citation>
    <scope>NUCLEOTIDE SEQUENCE</scope>
    <source>
        <strain evidence="3">CBS 7841</strain>
    </source>
</reference>
<dbReference type="RefSeq" id="XP_066069108.1">
    <property type="nucleotide sequence ID" value="XM_066213011.1"/>
</dbReference>
<proteinExistence type="predicted"/>
<evidence type="ECO:0000256" key="1">
    <source>
        <dbReference type="SAM" id="SignalP"/>
    </source>
</evidence>
<organism evidence="3 4">
    <name type="scientific">Cryptococcus depauperatus CBS 7841</name>
    <dbReference type="NCBI Taxonomy" id="1295531"/>
    <lineage>
        <taxon>Eukaryota</taxon>
        <taxon>Fungi</taxon>
        <taxon>Dikarya</taxon>
        <taxon>Basidiomycota</taxon>
        <taxon>Agaricomycotina</taxon>
        <taxon>Tremellomycetes</taxon>
        <taxon>Tremellales</taxon>
        <taxon>Cryptococcaceae</taxon>
        <taxon>Cryptococcus</taxon>
    </lineage>
</organism>
<dbReference type="Pfam" id="PF24855">
    <property type="entry name" value="DUF7729"/>
    <property type="match status" value="1"/>
</dbReference>
<evidence type="ECO:0000259" key="2">
    <source>
        <dbReference type="Pfam" id="PF24855"/>
    </source>
</evidence>
<dbReference type="InterPro" id="IPR056146">
    <property type="entry name" value="DUF7729"/>
</dbReference>
<dbReference type="EMBL" id="CP143787">
    <property type="protein sequence ID" value="WVN88408.1"/>
    <property type="molecule type" value="Genomic_DNA"/>
</dbReference>
<dbReference type="PANTHER" id="PTHR39460">
    <property type="entry name" value="EXPRESSED PROTEIN"/>
    <property type="match status" value="1"/>
</dbReference>
<keyword evidence="4" id="KW-1185">Reference proteome</keyword>
<feature type="signal peptide" evidence="1">
    <location>
        <begin position="1"/>
        <end position="19"/>
    </location>
</feature>
<keyword evidence="1" id="KW-0732">Signal</keyword>